<dbReference type="EMBL" id="LR743504">
    <property type="protein sequence ID" value="CAA2107095.1"/>
    <property type="molecule type" value="Genomic_DNA"/>
</dbReference>
<proteinExistence type="predicted"/>
<organism evidence="2">
    <name type="scientific">Methylobacterium bullatum</name>
    <dbReference type="NCBI Taxonomy" id="570505"/>
    <lineage>
        <taxon>Bacteria</taxon>
        <taxon>Pseudomonadati</taxon>
        <taxon>Pseudomonadota</taxon>
        <taxon>Alphaproteobacteria</taxon>
        <taxon>Hyphomicrobiales</taxon>
        <taxon>Methylobacteriaceae</taxon>
        <taxon>Methylobacterium</taxon>
    </lineage>
</organism>
<accession>A0A679JEC8</accession>
<keyword evidence="1" id="KW-0732">Signal</keyword>
<feature type="chain" id="PRO_5025415842" evidence="1">
    <location>
        <begin position="22"/>
        <end position="84"/>
    </location>
</feature>
<gene>
    <name evidence="2" type="ORF">MBUL_03990</name>
</gene>
<protein>
    <submittedName>
        <fullName evidence="2">Uncharacterized protein</fullName>
    </submittedName>
</protein>
<evidence type="ECO:0000256" key="1">
    <source>
        <dbReference type="SAM" id="SignalP"/>
    </source>
</evidence>
<evidence type="ECO:0000313" key="2">
    <source>
        <dbReference type="EMBL" id="CAA2107095.1"/>
    </source>
</evidence>
<sequence length="84" mass="8877">MNPRLLSAILATTMLASAALAPPPLRANEASHRPPRGAEGWRLRPADVTTTGSTVAAIKGRPTADIPAERRAVRVVYPGLLADR</sequence>
<reference evidence="2" key="1">
    <citation type="submission" date="2019-12" db="EMBL/GenBank/DDBJ databases">
        <authorList>
            <person name="Cremers G."/>
        </authorList>
    </citation>
    <scope>NUCLEOTIDE SEQUENCE</scope>
    <source>
        <strain evidence="2">Mbul1</strain>
    </source>
</reference>
<feature type="signal peptide" evidence="1">
    <location>
        <begin position="1"/>
        <end position="21"/>
    </location>
</feature>
<name>A0A679JEC8_9HYPH</name>
<dbReference type="AlphaFoldDB" id="A0A679JEC8"/>